<feature type="domain" description="D-isomer specific 2-hydroxyacid dehydrogenase NAD-binding" evidence="3">
    <location>
        <begin position="51"/>
        <end position="222"/>
    </location>
</feature>
<keyword evidence="1" id="KW-0560">Oxidoreductase</keyword>
<accession>A0ABP8UEC5</accession>
<gene>
    <name evidence="4" type="ORF">GCM10023196_038690</name>
</gene>
<evidence type="ECO:0000256" key="2">
    <source>
        <dbReference type="ARBA" id="ARBA00023027"/>
    </source>
</evidence>
<evidence type="ECO:0000259" key="3">
    <source>
        <dbReference type="Pfam" id="PF02826"/>
    </source>
</evidence>
<dbReference type="Proteomes" id="UP001501442">
    <property type="component" value="Unassembled WGS sequence"/>
</dbReference>
<evidence type="ECO:0000313" key="4">
    <source>
        <dbReference type="EMBL" id="GAA4627249.1"/>
    </source>
</evidence>
<dbReference type="EMBL" id="BAABHK010000005">
    <property type="protein sequence ID" value="GAA4627249.1"/>
    <property type="molecule type" value="Genomic_DNA"/>
</dbReference>
<sequence>MPARLMDDLLWFHSTNAGVDAVLRSTSWPADVVFTRTVGRMGRRIAEYVLAWMLEERQRASIYHDQQRMRRWQRQQVDLIDGDLAIVFGAGRIGKAVALLLRAAGLRVIGVATAARGAPEFDRVLSSSGAAMHVPQAHWLVSTLPLTDDTRGYFGRDLLGAARGASFINVGRGATVQYDALREALDDGRLRRAVLDVLPTEPPDPDDPLWAMPRTVITPHTAGVTADSDVVEDFRACWEALRRGELPALTVDPERGY</sequence>
<dbReference type="Gene3D" id="3.40.50.720">
    <property type="entry name" value="NAD(P)-binding Rossmann-like Domain"/>
    <property type="match status" value="2"/>
</dbReference>
<dbReference type="PANTHER" id="PTHR43333:SF1">
    <property type="entry name" value="D-ISOMER SPECIFIC 2-HYDROXYACID DEHYDROGENASE NAD-BINDING DOMAIN-CONTAINING PROTEIN"/>
    <property type="match status" value="1"/>
</dbReference>
<reference evidence="5" key="1">
    <citation type="journal article" date="2019" name="Int. J. Syst. Evol. Microbiol.">
        <title>The Global Catalogue of Microorganisms (GCM) 10K type strain sequencing project: providing services to taxonomists for standard genome sequencing and annotation.</title>
        <authorList>
            <consortium name="The Broad Institute Genomics Platform"/>
            <consortium name="The Broad Institute Genome Sequencing Center for Infectious Disease"/>
            <person name="Wu L."/>
            <person name="Ma J."/>
        </authorList>
    </citation>
    <scope>NUCLEOTIDE SEQUENCE [LARGE SCALE GENOMIC DNA]</scope>
    <source>
        <strain evidence="5">JCM 17939</strain>
    </source>
</reference>
<dbReference type="Pfam" id="PF02826">
    <property type="entry name" value="2-Hacid_dh_C"/>
    <property type="match status" value="1"/>
</dbReference>
<comment type="caution">
    <text evidence="4">The sequence shown here is derived from an EMBL/GenBank/DDBJ whole genome shotgun (WGS) entry which is preliminary data.</text>
</comment>
<dbReference type="InterPro" id="IPR036291">
    <property type="entry name" value="NAD(P)-bd_dom_sf"/>
</dbReference>
<dbReference type="PANTHER" id="PTHR43333">
    <property type="entry name" value="2-HACID_DH_C DOMAIN-CONTAINING PROTEIN"/>
    <property type="match status" value="1"/>
</dbReference>
<keyword evidence="2" id="KW-0520">NAD</keyword>
<protein>
    <submittedName>
        <fullName evidence="4">D-2-hydroxyacid dehydrogenase</fullName>
    </submittedName>
</protein>
<keyword evidence="5" id="KW-1185">Reference proteome</keyword>
<name>A0ABP8UEC5_9ACTN</name>
<dbReference type="SUPFAM" id="SSF51735">
    <property type="entry name" value="NAD(P)-binding Rossmann-fold domains"/>
    <property type="match status" value="1"/>
</dbReference>
<evidence type="ECO:0000313" key="5">
    <source>
        <dbReference type="Proteomes" id="UP001501442"/>
    </source>
</evidence>
<proteinExistence type="predicted"/>
<organism evidence="4 5">
    <name type="scientific">Actinoallomurus vinaceus</name>
    <dbReference type="NCBI Taxonomy" id="1080074"/>
    <lineage>
        <taxon>Bacteria</taxon>
        <taxon>Bacillati</taxon>
        <taxon>Actinomycetota</taxon>
        <taxon>Actinomycetes</taxon>
        <taxon>Streptosporangiales</taxon>
        <taxon>Thermomonosporaceae</taxon>
        <taxon>Actinoallomurus</taxon>
    </lineage>
</organism>
<evidence type="ECO:0000256" key="1">
    <source>
        <dbReference type="ARBA" id="ARBA00023002"/>
    </source>
</evidence>
<dbReference type="InterPro" id="IPR006140">
    <property type="entry name" value="D-isomer_DH_NAD-bd"/>
</dbReference>